<dbReference type="RefSeq" id="WP_157917450.1">
    <property type="nucleotide sequence ID" value="NZ_LT907975.1"/>
</dbReference>
<gene>
    <name evidence="2" type="ORF">DPRO_2223</name>
</gene>
<dbReference type="AlphaFoldDB" id="A0A2C8FAT4"/>
<dbReference type="OrthoDB" id="9855784at2"/>
<evidence type="ECO:0000313" key="3">
    <source>
        <dbReference type="Proteomes" id="UP000219215"/>
    </source>
</evidence>
<dbReference type="EMBL" id="LT907975">
    <property type="protein sequence ID" value="SOB59128.1"/>
    <property type="molecule type" value="Genomic_DNA"/>
</dbReference>
<dbReference type="KEGG" id="pprf:DPRO_2223"/>
<sequence>MAYCTDLASKIKIRLGRLSAPHAVCYYHCMMKNNVIILLIAGLLFATGCSFDSTSDGDKERLAALENEVLALKQSLKESETVMKEELASIKLSLETIREIVEMESERAKAFDANRDSADTPESTPTPESSEESLNDKAKTFVDKNLDRLMDLTQKLLDKMEKELDKRLNDDPPAPQGDQI</sequence>
<protein>
    <submittedName>
        <fullName evidence="2">Uncharacterized protein</fullName>
    </submittedName>
</protein>
<proteinExistence type="predicted"/>
<feature type="region of interest" description="Disordered" evidence="1">
    <location>
        <begin position="108"/>
        <end position="140"/>
    </location>
</feature>
<name>A0A2C8FAT4_9BACT</name>
<organism evidence="2 3">
    <name type="scientific">Pseudodesulfovibrio profundus</name>
    <dbReference type="NCBI Taxonomy" id="57320"/>
    <lineage>
        <taxon>Bacteria</taxon>
        <taxon>Pseudomonadati</taxon>
        <taxon>Thermodesulfobacteriota</taxon>
        <taxon>Desulfovibrionia</taxon>
        <taxon>Desulfovibrionales</taxon>
        <taxon>Desulfovibrionaceae</taxon>
    </lineage>
</organism>
<evidence type="ECO:0000256" key="1">
    <source>
        <dbReference type="SAM" id="MobiDB-lite"/>
    </source>
</evidence>
<reference evidence="3" key="1">
    <citation type="submission" date="2017-09" db="EMBL/GenBank/DDBJ databases">
        <authorList>
            <person name="Regsiter A."/>
            <person name="William W."/>
        </authorList>
    </citation>
    <scope>NUCLEOTIDE SEQUENCE [LARGE SCALE GENOMIC DNA]</scope>
    <source>
        <strain evidence="3">500-1</strain>
    </source>
</reference>
<feature type="compositionally biased region" description="Basic and acidic residues" evidence="1">
    <location>
        <begin position="108"/>
        <end position="118"/>
    </location>
</feature>
<evidence type="ECO:0000313" key="2">
    <source>
        <dbReference type="EMBL" id="SOB59128.1"/>
    </source>
</evidence>
<keyword evidence="3" id="KW-1185">Reference proteome</keyword>
<dbReference type="Proteomes" id="UP000219215">
    <property type="component" value="Chromosome DPRO"/>
</dbReference>
<accession>A0A2C8FAT4</accession>